<dbReference type="AlphaFoldDB" id="A0A267H0T1"/>
<feature type="compositionally biased region" description="Low complexity" evidence="1">
    <location>
        <begin position="235"/>
        <end position="253"/>
    </location>
</feature>
<feature type="compositionally biased region" description="Low complexity" evidence="1">
    <location>
        <begin position="34"/>
        <end position="46"/>
    </location>
</feature>
<organism evidence="2 3">
    <name type="scientific">Macrostomum lignano</name>
    <dbReference type="NCBI Taxonomy" id="282301"/>
    <lineage>
        <taxon>Eukaryota</taxon>
        <taxon>Metazoa</taxon>
        <taxon>Spiralia</taxon>
        <taxon>Lophotrochozoa</taxon>
        <taxon>Platyhelminthes</taxon>
        <taxon>Rhabditophora</taxon>
        <taxon>Macrostomorpha</taxon>
        <taxon>Macrostomida</taxon>
        <taxon>Macrostomidae</taxon>
        <taxon>Macrostomum</taxon>
    </lineage>
</organism>
<evidence type="ECO:0000313" key="3">
    <source>
        <dbReference type="Proteomes" id="UP000215902"/>
    </source>
</evidence>
<reference evidence="2 3" key="1">
    <citation type="submission" date="2017-06" db="EMBL/GenBank/DDBJ databases">
        <title>A platform for efficient transgenesis in Macrostomum lignano, a flatworm model organism for stem cell research.</title>
        <authorList>
            <person name="Berezikov E."/>
        </authorList>
    </citation>
    <scope>NUCLEOTIDE SEQUENCE [LARGE SCALE GENOMIC DNA]</scope>
    <source>
        <strain evidence="2">DV1</strain>
        <tissue evidence="2">Whole organism</tissue>
    </source>
</reference>
<feature type="compositionally biased region" description="Low complexity" evidence="1">
    <location>
        <begin position="137"/>
        <end position="148"/>
    </location>
</feature>
<feature type="region of interest" description="Disordered" evidence="1">
    <location>
        <begin position="195"/>
        <end position="257"/>
    </location>
</feature>
<feature type="region of interest" description="Disordered" evidence="1">
    <location>
        <begin position="17"/>
        <end position="48"/>
    </location>
</feature>
<sequence>MGAHLSCLHKRRSAAARLAKKNGRTGRGVGCYSNRRQNGGEQQQQQHPPGYVVAEYLVDFGDCKLHQNCRLLTTAGPAAQPGKPPTSLHGNGDAVPLRRRPMTSNQPLPNRSPFSKCGNGGGCSGSGRVRPSCPVHGSRQPQQPQSGSGRNGAARPRLGYIPAAQPAPQPAKPFATVANRLSISFDEKRLSKFVATSPSRGAESASRVAPSARIPLESPVDTPPPSPPPAPLPPSSSRRSAAALATQAAPPSQGSQTSLVNFLKRTNSTESQFKVTVRRGRGSRAGRQHAGPRVSFRPAITRAAAKTIEVIDTRPTVEYRPRYTCLRLSLVEGLERMHLLQPAELAVDEEASDSGRKSRRDSVRAGGDSEPRAHSEPGGGGSGAGTPSRRRCQTVSRDPPRSPSAATLAAARKDPNQRTFYFFHIRASSLAQSEAFLFDSLVVCLARRYGCWLRLVPMAESQDLPPGLRRVEVAGPGFREIRRFLHQLTASPETQALHQRVQERFLPPDDRCSSYARSFYLATSNGELQASLV</sequence>
<protein>
    <submittedName>
        <fullName evidence="2">Uncharacterized protein</fullName>
    </submittedName>
</protein>
<feature type="compositionally biased region" description="Polar residues" evidence="1">
    <location>
        <begin position="102"/>
        <end position="113"/>
    </location>
</feature>
<dbReference type="EMBL" id="NIVC01000094">
    <property type="protein sequence ID" value="PAA91177.1"/>
    <property type="molecule type" value="Genomic_DNA"/>
</dbReference>
<feature type="region of interest" description="Disordered" evidence="1">
    <location>
        <begin position="346"/>
        <end position="411"/>
    </location>
</feature>
<proteinExistence type="predicted"/>
<gene>
    <name evidence="2" type="ORF">BOX15_Mlig019457g1</name>
</gene>
<evidence type="ECO:0000313" key="2">
    <source>
        <dbReference type="EMBL" id="PAA91177.1"/>
    </source>
</evidence>
<feature type="compositionally biased region" description="Pro residues" evidence="1">
    <location>
        <begin position="221"/>
        <end position="234"/>
    </location>
</feature>
<feature type="compositionally biased region" description="Basic and acidic residues" evidence="1">
    <location>
        <begin position="353"/>
        <end position="375"/>
    </location>
</feature>
<dbReference type="Proteomes" id="UP000215902">
    <property type="component" value="Unassembled WGS sequence"/>
</dbReference>
<feature type="region of interest" description="Disordered" evidence="1">
    <location>
        <begin position="76"/>
        <end position="156"/>
    </location>
</feature>
<name>A0A267H0T1_9PLAT</name>
<comment type="caution">
    <text evidence="2">The sequence shown here is derived from an EMBL/GenBank/DDBJ whole genome shotgun (WGS) entry which is preliminary data.</text>
</comment>
<keyword evidence="3" id="KW-1185">Reference proteome</keyword>
<accession>A0A267H0T1</accession>
<evidence type="ECO:0000256" key="1">
    <source>
        <dbReference type="SAM" id="MobiDB-lite"/>
    </source>
</evidence>